<keyword evidence="6" id="KW-0479">Metal-binding</keyword>
<dbReference type="Pfam" id="PF17146">
    <property type="entry name" value="PIN_6"/>
    <property type="match status" value="1"/>
</dbReference>
<comment type="similarity">
    <text evidence="2">Belongs to the NOB1 family.</text>
</comment>
<dbReference type="GO" id="GO:0008270">
    <property type="term" value="F:zinc ion binding"/>
    <property type="evidence" value="ECO:0007669"/>
    <property type="project" value="UniProtKB-KW"/>
</dbReference>
<evidence type="ECO:0000256" key="12">
    <source>
        <dbReference type="SAM" id="MobiDB-lite"/>
    </source>
</evidence>
<evidence type="ECO:0000256" key="9">
    <source>
        <dbReference type="ARBA" id="ARBA00022833"/>
    </source>
</evidence>
<keyword evidence="15" id="KW-1185">Reference proteome</keyword>
<dbReference type="GO" id="GO:0004521">
    <property type="term" value="F:RNA endonuclease activity"/>
    <property type="evidence" value="ECO:0007669"/>
    <property type="project" value="TreeGrafter"/>
</dbReference>
<feature type="compositionally biased region" description="Polar residues" evidence="12">
    <location>
        <begin position="167"/>
        <end position="179"/>
    </location>
</feature>
<evidence type="ECO:0000256" key="5">
    <source>
        <dbReference type="ARBA" id="ARBA00022722"/>
    </source>
</evidence>
<feature type="region of interest" description="Disordered" evidence="12">
    <location>
        <begin position="136"/>
        <end position="223"/>
    </location>
</feature>
<keyword evidence="5" id="KW-0540">Nuclease</keyword>
<organism evidence="14 15">
    <name type="scientific">Bugula neritina</name>
    <name type="common">Brown bryozoan</name>
    <name type="synonym">Sertularia neritina</name>
    <dbReference type="NCBI Taxonomy" id="10212"/>
    <lineage>
        <taxon>Eukaryota</taxon>
        <taxon>Metazoa</taxon>
        <taxon>Spiralia</taxon>
        <taxon>Lophotrochozoa</taxon>
        <taxon>Bryozoa</taxon>
        <taxon>Gymnolaemata</taxon>
        <taxon>Cheilostomatida</taxon>
        <taxon>Flustrina</taxon>
        <taxon>Buguloidea</taxon>
        <taxon>Bugulidae</taxon>
        <taxon>Bugula</taxon>
    </lineage>
</organism>
<evidence type="ECO:0000256" key="3">
    <source>
        <dbReference type="ARBA" id="ARBA00018439"/>
    </source>
</evidence>
<evidence type="ECO:0000256" key="1">
    <source>
        <dbReference type="ARBA" id="ARBA00004123"/>
    </source>
</evidence>
<evidence type="ECO:0000313" key="15">
    <source>
        <dbReference type="Proteomes" id="UP000593567"/>
    </source>
</evidence>
<keyword evidence="7" id="KW-0863">Zinc-finger</keyword>
<dbReference type="GO" id="GO:0016787">
    <property type="term" value="F:hydrolase activity"/>
    <property type="evidence" value="ECO:0007669"/>
    <property type="project" value="UniProtKB-KW"/>
</dbReference>
<dbReference type="GO" id="GO:0030688">
    <property type="term" value="C:preribosome, small subunit precursor"/>
    <property type="evidence" value="ECO:0007669"/>
    <property type="project" value="TreeGrafter"/>
</dbReference>
<proteinExistence type="inferred from homology"/>
<comment type="caution">
    <text evidence="14">The sequence shown here is derived from an EMBL/GenBank/DDBJ whole genome shotgun (WGS) entry which is preliminary data.</text>
</comment>
<evidence type="ECO:0000256" key="10">
    <source>
        <dbReference type="ARBA" id="ARBA00023242"/>
    </source>
</evidence>
<sequence>MANVEHVIVDSGAFIRNAPVKDISDNVYTVADVVSEIKDKATRQRLQVLPYVIKFVEPDKDCLHTVTEFTKKTGDYISLSATDIRLIALTYQLEKQHVGTEHIKTVPDRKIELNSGHNGGFGTELAGFYLKNKASGGSTAKSEDAKSTGDPLSSSDIPNCDEESNGTDEMSPSGNLSTEEVNKRLPNDGDVLNEDIPEGDSSSDEVASDDDDDDEGWITPSNIGEMNKMMAGTSIGGRQLHHAKSVVLPQILQCRMYSYRWD</sequence>
<keyword evidence="9" id="KW-0862">Zinc</keyword>
<accession>A0A7J7IXR3</accession>
<evidence type="ECO:0000256" key="8">
    <source>
        <dbReference type="ARBA" id="ARBA00022801"/>
    </source>
</evidence>
<dbReference type="PANTHER" id="PTHR12814">
    <property type="entry name" value="RNA-BINDING PROTEIN NOB1"/>
    <property type="match status" value="1"/>
</dbReference>
<evidence type="ECO:0000256" key="4">
    <source>
        <dbReference type="ARBA" id="ARBA00022553"/>
    </source>
</evidence>
<dbReference type="GO" id="GO:0005634">
    <property type="term" value="C:nucleus"/>
    <property type="evidence" value="ECO:0007669"/>
    <property type="project" value="UniProtKB-SubCell"/>
</dbReference>
<comment type="subcellular location">
    <subcellularLocation>
        <location evidence="1">Nucleus</location>
    </subcellularLocation>
</comment>
<dbReference type="InterPro" id="IPR039907">
    <property type="entry name" value="NOB1"/>
</dbReference>
<feature type="domain" description="Ribonuclease PIN" evidence="13">
    <location>
        <begin position="7"/>
        <end position="93"/>
    </location>
</feature>
<dbReference type="FunFam" id="3.40.50.1010:FF:000018">
    <property type="entry name" value="RNA-binding protein NOB1"/>
    <property type="match status" value="1"/>
</dbReference>
<feature type="compositionally biased region" description="Acidic residues" evidence="12">
    <location>
        <begin position="191"/>
        <end position="216"/>
    </location>
</feature>
<evidence type="ECO:0000256" key="7">
    <source>
        <dbReference type="ARBA" id="ARBA00022771"/>
    </source>
</evidence>
<keyword evidence="4" id="KW-0597">Phosphoprotein</keyword>
<dbReference type="Proteomes" id="UP000593567">
    <property type="component" value="Unassembled WGS sequence"/>
</dbReference>
<dbReference type="EMBL" id="VXIV02003287">
    <property type="protein sequence ID" value="KAF6018660.1"/>
    <property type="molecule type" value="Genomic_DNA"/>
</dbReference>
<dbReference type="Gene3D" id="3.40.50.1010">
    <property type="entry name" value="5'-nuclease"/>
    <property type="match status" value="1"/>
</dbReference>
<name>A0A7J7IXR3_BUGNE</name>
<dbReference type="AlphaFoldDB" id="A0A7J7IXR3"/>
<evidence type="ECO:0000256" key="11">
    <source>
        <dbReference type="ARBA" id="ARBA00045628"/>
    </source>
</evidence>
<dbReference type="GO" id="GO:0030490">
    <property type="term" value="P:maturation of SSU-rRNA"/>
    <property type="evidence" value="ECO:0007669"/>
    <property type="project" value="TreeGrafter"/>
</dbReference>
<dbReference type="PANTHER" id="PTHR12814:SF2">
    <property type="entry name" value="RNA-BINDING PROTEIN NOB1"/>
    <property type="match status" value="1"/>
</dbReference>
<protein>
    <recommendedName>
        <fullName evidence="3">RNA-binding protein NOB1</fullName>
    </recommendedName>
</protein>
<dbReference type="OrthoDB" id="446759at2759"/>
<gene>
    <name evidence="14" type="ORF">EB796_023056</name>
</gene>
<keyword evidence="8" id="KW-0378">Hydrolase</keyword>
<comment type="function">
    <text evidence="11">May play a role in mRNA degradation. Endonuclease required for processing of 20S pre-rRNA precursor and biogenesis of 40S ribosomal subunits.</text>
</comment>
<keyword evidence="10" id="KW-0539">Nucleus</keyword>
<evidence type="ECO:0000313" key="14">
    <source>
        <dbReference type="EMBL" id="KAF6018660.1"/>
    </source>
</evidence>
<evidence type="ECO:0000259" key="13">
    <source>
        <dbReference type="Pfam" id="PF17146"/>
    </source>
</evidence>
<dbReference type="CDD" id="cd09876">
    <property type="entry name" value="PIN_Nob1-like"/>
    <property type="match status" value="1"/>
</dbReference>
<reference evidence="14" key="1">
    <citation type="submission" date="2020-06" db="EMBL/GenBank/DDBJ databases">
        <title>Draft genome of Bugula neritina, a colonial animal packing powerful symbionts and potential medicines.</title>
        <authorList>
            <person name="Rayko M."/>
        </authorList>
    </citation>
    <scope>NUCLEOTIDE SEQUENCE [LARGE SCALE GENOMIC DNA]</scope>
    <source>
        <strain evidence="14">Kwan_BN1</strain>
    </source>
</reference>
<evidence type="ECO:0000256" key="6">
    <source>
        <dbReference type="ARBA" id="ARBA00022723"/>
    </source>
</evidence>
<dbReference type="InterPro" id="IPR033411">
    <property type="entry name" value="Ribonuclease_PIN"/>
</dbReference>
<evidence type="ECO:0000256" key="2">
    <source>
        <dbReference type="ARBA" id="ARBA00005858"/>
    </source>
</evidence>